<feature type="signal peptide" evidence="1">
    <location>
        <begin position="1"/>
        <end position="22"/>
    </location>
</feature>
<proteinExistence type="predicted"/>
<dbReference type="AlphaFoldDB" id="A0A0J6GSK5"/>
<dbReference type="Proteomes" id="UP000183155">
    <property type="component" value="Unassembled WGS sequence"/>
</dbReference>
<evidence type="ECO:0000313" key="4">
    <source>
        <dbReference type="EMBL" id="SEC34181.1"/>
    </source>
</evidence>
<reference evidence="3 5" key="1">
    <citation type="submission" date="2015-02" db="EMBL/GenBank/DDBJ databases">
        <title>Pseudomonas helleri sp. nov. and Pseudomonas weihenstephanensis sp. nov., isolated from raw cows milk.</title>
        <authorList>
            <person name="von Neubeck M."/>
            <person name="Huptas C."/>
            <person name="Wenning M."/>
            <person name="Scherer S."/>
        </authorList>
    </citation>
    <scope>NUCLEOTIDE SEQUENCE [LARGE SCALE GENOMIC DNA]</scope>
    <source>
        <strain evidence="3 5">DSM 21104</strain>
    </source>
</reference>
<dbReference type="PANTHER" id="PTHR38593">
    <property type="entry name" value="BLR2558 PROTEIN"/>
    <property type="match status" value="1"/>
</dbReference>
<evidence type="ECO:0000313" key="5">
    <source>
        <dbReference type="Proteomes" id="UP000036395"/>
    </source>
</evidence>
<reference evidence="4 6" key="2">
    <citation type="submission" date="2016-10" db="EMBL/GenBank/DDBJ databases">
        <authorList>
            <person name="Varghese N."/>
            <person name="Submissions S."/>
        </authorList>
    </citation>
    <scope>NUCLEOTIDE SEQUENCE [LARGE SCALE GENOMIC DNA]</scope>
    <source>
        <strain evidence="4 6">BS3652</strain>
    </source>
</reference>
<dbReference type="EMBL" id="JYLA01000003">
    <property type="protein sequence ID" value="KMM85363.1"/>
    <property type="molecule type" value="Genomic_DNA"/>
</dbReference>
<comment type="caution">
    <text evidence="3">The sequence shown here is derived from an EMBL/GenBank/DDBJ whole genome shotgun (WGS) entry which is preliminary data.</text>
</comment>
<evidence type="ECO:0000313" key="3">
    <source>
        <dbReference type="EMBL" id="KMM85363.1"/>
    </source>
</evidence>
<accession>A0A0J6GSK5</accession>
<dbReference type="PATRIC" id="fig|47884.3.peg.2099"/>
<feature type="domain" description="DUF4142" evidence="2">
    <location>
        <begin position="29"/>
        <end position="165"/>
    </location>
</feature>
<dbReference type="Pfam" id="PF13628">
    <property type="entry name" value="DUF4142"/>
    <property type="match status" value="1"/>
</dbReference>
<dbReference type="PANTHER" id="PTHR38593:SF1">
    <property type="entry name" value="BLR2558 PROTEIN"/>
    <property type="match status" value="1"/>
</dbReference>
<dbReference type="InterPro" id="IPR025419">
    <property type="entry name" value="DUF4142"/>
</dbReference>
<evidence type="ECO:0000256" key="1">
    <source>
        <dbReference type="SAM" id="SignalP"/>
    </source>
</evidence>
<dbReference type="Gene3D" id="1.20.1260.10">
    <property type="match status" value="1"/>
</dbReference>
<dbReference type="RefSeq" id="WP_048380104.1">
    <property type="nucleotide sequence ID" value="NZ_FNRS01000001.1"/>
</dbReference>
<organism evidence="3 5">
    <name type="scientific">Pseudomonas taetrolens</name>
    <dbReference type="NCBI Taxonomy" id="47884"/>
    <lineage>
        <taxon>Bacteria</taxon>
        <taxon>Pseudomonadati</taxon>
        <taxon>Pseudomonadota</taxon>
        <taxon>Gammaproteobacteria</taxon>
        <taxon>Pseudomonadales</taxon>
        <taxon>Pseudomonadaceae</taxon>
        <taxon>Pseudomonas</taxon>
    </lineage>
</organism>
<name>A0A0J6GSK5_PSETA</name>
<evidence type="ECO:0000313" key="6">
    <source>
        <dbReference type="Proteomes" id="UP000183155"/>
    </source>
</evidence>
<protein>
    <submittedName>
        <fullName evidence="3">Membrane protein</fullName>
    </submittedName>
</protein>
<keyword evidence="1" id="KW-0732">Signal</keyword>
<evidence type="ECO:0000259" key="2">
    <source>
        <dbReference type="Pfam" id="PF13628"/>
    </source>
</evidence>
<dbReference type="EMBL" id="FNRS01000001">
    <property type="protein sequence ID" value="SEC34181.1"/>
    <property type="molecule type" value="Genomic_DNA"/>
</dbReference>
<dbReference type="InterPro" id="IPR012347">
    <property type="entry name" value="Ferritin-like"/>
</dbReference>
<dbReference type="OrthoDB" id="118677at2"/>
<dbReference type="Proteomes" id="UP000036395">
    <property type="component" value="Unassembled WGS sequence"/>
</dbReference>
<gene>
    <name evidence="4" type="ORF">SAMN04490203_2233</name>
    <name evidence="3" type="ORF">TU78_08400</name>
</gene>
<dbReference type="STRING" id="47884.SAMN04490203_2233"/>
<feature type="chain" id="PRO_5005272479" evidence="1">
    <location>
        <begin position="23"/>
        <end position="171"/>
    </location>
</feature>
<sequence length="171" mass="18517">MITTRMAQIGLMVLLTAGSVSAVMAGSPNDFVEKAAQGGIAEIESSKVALEKSSAADVKAFAQHMIDDHTRANQDLMGLAKKLDIDLPDVATLTAQANTEAKKMALDVRPELFDKTYADKQVKAHEKALLLFKEKAAATVDTPLKVFAEKTLPTLEMHLDMAKKLQSQHAR</sequence>
<keyword evidence="6" id="KW-1185">Reference proteome</keyword>